<evidence type="ECO:0000256" key="14">
    <source>
        <dbReference type="ARBA" id="ARBA00083727"/>
    </source>
</evidence>
<dbReference type="GO" id="GO:0070062">
    <property type="term" value="C:extracellular exosome"/>
    <property type="evidence" value="ECO:0007669"/>
    <property type="project" value="TreeGrafter"/>
</dbReference>
<dbReference type="GO" id="GO:0033209">
    <property type="term" value="P:tumor necrosis factor-mediated signaling pathway"/>
    <property type="evidence" value="ECO:0007669"/>
    <property type="project" value="InterPro"/>
</dbReference>
<dbReference type="GO" id="GO:0048018">
    <property type="term" value="F:receptor ligand activity"/>
    <property type="evidence" value="ECO:0007669"/>
    <property type="project" value="UniProtKB-ARBA"/>
</dbReference>
<evidence type="ECO:0000313" key="17">
    <source>
        <dbReference type="Ensembl" id="ENSCPOP00000020234.2"/>
    </source>
</evidence>
<feature type="domain" description="THD" evidence="16">
    <location>
        <begin position="67"/>
        <end position="219"/>
    </location>
</feature>
<dbReference type="VEuPathDB" id="HostDB:ENSCPOG00000022803"/>
<keyword evidence="9" id="KW-1015">Disulfide bond</keyword>
<keyword evidence="5" id="KW-0812">Transmembrane</keyword>
<dbReference type="Ensembl" id="ENSCPOT00000025272.2">
    <property type="protein sequence ID" value="ENSCPOP00000020234.2"/>
    <property type="gene ID" value="ENSCPOG00000022803.2"/>
</dbReference>
<feature type="region of interest" description="Disordered" evidence="15">
    <location>
        <begin position="1"/>
        <end position="35"/>
    </location>
</feature>
<evidence type="ECO:0000256" key="8">
    <source>
        <dbReference type="ARBA" id="ARBA00023136"/>
    </source>
</evidence>
<reference evidence="18" key="1">
    <citation type="journal article" date="2011" name="Nature">
        <title>A high-resolution map of human evolutionary constraint using 29 mammals.</title>
        <authorList>
            <person name="Lindblad-Toh K."/>
            <person name="Garber M."/>
            <person name="Zuk O."/>
            <person name="Lin M.F."/>
            <person name="Parker B.J."/>
            <person name="Washietl S."/>
            <person name="Kheradpour P."/>
            <person name="Ernst J."/>
            <person name="Jordan G."/>
            <person name="Mauceli E."/>
            <person name="Ward L.D."/>
            <person name="Lowe C.B."/>
            <person name="Holloway A.K."/>
            <person name="Clamp M."/>
            <person name="Gnerre S."/>
            <person name="Alfoldi J."/>
            <person name="Beal K."/>
            <person name="Chang J."/>
            <person name="Clawson H."/>
            <person name="Cuff J."/>
            <person name="Di Palma F."/>
            <person name="Fitzgerald S."/>
            <person name="Flicek P."/>
            <person name="Guttman M."/>
            <person name="Hubisz M.J."/>
            <person name="Jaffe D.B."/>
            <person name="Jungreis I."/>
            <person name="Kent W.J."/>
            <person name="Kostka D."/>
            <person name="Lara M."/>
            <person name="Martins A.L."/>
            <person name="Massingham T."/>
            <person name="Moltke I."/>
            <person name="Raney B.J."/>
            <person name="Rasmussen M.D."/>
            <person name="Robinson J."/>
            <person name="Stark A."/>
            <person name="Vilella A.J."/>
            <person name="Wen J."/>
            <person name="Xie X."/>
            <person name="Zody M.C."/>
            <person name="Baldwin J."/>
            <person name="Bloom T."/>
            <person name="Chin C.W."/>
            <person name="Heiman D."/>
            <person name="Nicol R."/>
            <person name="Nusbaum C."/>
            <person name="Young S."/>
            <person name="Wilkinson J."/>
            <person name="Worley K.C."/>
            <person name="Kovar C.L."/>
            <person name="Muzny D.M."/>
            <person name="Gibbs R.A."/>
            <person name="Cree A."/>
            <person name="Dihn H.H."/>
            <person name="Fowler G."/>
            <person name="Jhangiani S."/>
            <person name="Joshi V."/>
            <person name="Lee S."/>
            <person name="Lewis L.R."/>
            <person name="Nazareth L.V."/>
            <person name="Okwuonu G."/>
            <person name="Santibanez J."/>
            <person name="Warren W.C."/>
            <person name="Mardis E.R."/>
            <person name="Weinstock G.M."/>
            <person name="Wilson R.K."/>
            <person name="Delehaunty K."/>
            <person name="Dooling D."/>
            <person name="Fronik C."/>
            <person name="Fulton L."/>
            <person name="Fulton B."/>
            <person name="Graves T."/>
            <person name="Minx P."/>
            <person name="Sodergren E."/>
            <person name="Birney E."/>
            <person name="Margulies E.H."/>
            <person name="Herrero J."/>
            <person name="Green E.D."/>
            <person name="Haussler D."/>
            <person name="Siepel A."/>
            <person name="Goldman N."/>
            <person name="Pollard K.S."/>
            <person name="Pedersen J.S."/>
            <person name="Lander E.S."/>
            <person name="Kellis M."/>
        </authorList>
    </citation>
    <scope>NUCLEOTIDE SEQUENCE [LARGE SCALE GENOMIC DNA]</scope>
    <source>
        <strain evidence="18">2N</strain>
    </source>
</reference>
<keyword evidence="18" id="KW-1185">Reference proteome</keyword>
<evidence type="ECO:0000256" key="13">
    <source>
        <dbReference type="ARBA" id="ARBA00079428"/>
    </source>
</evidence>
<evidence type="ECO:0000256" key="2">
    <source>
        <dbReference type="ARBA" id="ARBA00008670"/>
    </source>
</evidence>
<evidence type="ECO:0000256" key="10">
    <source>
        <dbReference type="ARBA" id="ARBA00023180"/>
    </source>
</evidence>
<reference evidence="17" key="2">
    <citation type="submission" date="2025-08" db="UniProtKB">
        <authorList>
            <consortium name="Ensembl"/>
        </authorList>
    </citation>
    <scope>IDENTIFICATION</scope>
    <source>
        <strain evidence="17">2N</strain>
    </source>
</reference>
<protein>
    <recommendedName>
        <fullName evidence="12">CD70 antigen</fullName>
    </recommendedName>
    <alternativeName>
        <fullName evidence="14">CD27 ligand</fullName>
    </alternativeName>
    <alternativeName>
        <fullName evidence="13">Tumor necrosis factor ligand superfamily member 7</fullName>
    </alternativeName>
</protein>
<dbReference type="EMBL" id="AAKN02056752">
    <property type="status" value="NOT_ANNOTATED_CDS"/>
    <property type="molecule type" value="Genomic_DNA"/>
</dbReference>
<comment type="subunit">
    <text evidence="3">Homotrimer.</text>
</comment>
<dbReference type="eggNOG" id="ENOG502TEKD">
    <property type="taxonomic scope" value="Eukaryota"/>
</dbReference>
<keyword evidence="6" id="KW-0735">Signal-anchor</keyword>
<name>H0WB68_CAVPO</name>
<dbReference type="GO" id="GO:0005886">
    <property type="term" value="C:plasma membrane"/>
    <property type="evidence" value="ECO:0007669"/>
    <property type="project" value="UniProtKB-SubCell"/>
</dbReference>
<evidence type="ECO:0000256" key="3">
    <source>
        <dbReference type="ARBA" id="ARBA00011233"/>
    </source>
</evidence>
<dbReference type="SMART" id="SM00207">
    <property type="entry name" value="TNF"/>
    <property type="match status" value="1"/>
</dbReference>
<evidence type="ECO:0000313" key="18">
    <source>
        <dbReference type="Proteomes" id="UP000005447"/>
    </source>
</evidence>
<comment type="similarity">
    <text evidence="2">Belongs to the tumor necrosis factor family.</text>
</comment>
<accession>H0WB68</accession>
<dbReference type="PROSITE" id="PS50049">
    <property type="entry name" value="THD_2"/>
    <property type="match status" value="1"/>
</dbReference>
<dbReference type="InterPro" id="IPR006052">
    <property type="entry name" value="TNF_dom"/>
</dbReference>
<dbReference type="OrthoDB" id="9444364at2759"/>
<proteinExistence type="inferred from homology"/>
<dbReference type="HOGENOM" id="CLU_114585_0_0_1"/>
<comment type="function">
    <text evidence="11">Expressed at the plasma membrane of B cells, it is the ligand of the CD27 receptor which is specifically expressed at the surface of T cells. The CD70-CD27 signaling pathway mediates antigen-specific T cell activation and expansion which in turn provides immune surveillance of B cells.</text>
</comment>
<dbReference type="FunFam" id="2.60.120.40:FF:000027">
    <property type="entry name" value="CD70 antigen"/>
    <property type="match status" value="1"/>
</dbReference>
<evidence type="ECO:0000256" key="15">
    <source>
        <dbReference type="SAM" id="MobiDB-lite"/>
    </source>
</evidence>
<dbReference type="InterPro" id="IPR042374">
    <property type="entry name" value="CD70"/>
</dbReference>
<dbReference type="Gene3D" id="2.60.120.40">
    <property type="match status" value="1"/>
</dbReference>
<dbReference type="Pfam" id="PF00229">
    <property type="entry name" value="TNF"/>
    <property type="match status" value="1"/>
</dbReference>
<gene>
    <name evidence="17" type="primary">LOC100720094</name>
</gene>
<dbReference type="FunCoup" id="H0WB68">
    <property type="interactions" value="641"/>
</dbReference>
<evidence type="ECO:0000256" key="6">
    <source>
        <dbReference type="ARBA" id="ARBA00022968"/>
    </source>
</evidence>
<dbReference type="InterPro" id="IPR008983">
    <property type="entry name" value="Tumour_necrosis_fac-like_dom"/>
</dbReference>
<keyword evidence="4" id="KW-1003">Cell membrane</keyword>
<dbReference type="PANTHER" id="PTHR15152">
    <property type="entry name" value="CD70 ANTIGEN"/>
    <property type="match status" value="1"/>
</dbReference>
<dbReference type="Bgee" id="ENSCPOG00000022803">
    <property type="expression patterns" value="Expressed in zone of skin"/>
</dbReference>
<keyword evidence="7" id="KW-1133">Transmembrane helix</keyword>
<organism evidence="17 18">
    <name type="scientific">Cavia porcellus</name>
    <name type="common">Guinea pig</name>
    <dbReference type="NCBI Taxonomy" id="10141"/>
    <lineage>
        <taxon>Eukaryota</taxon>
        <taxon>Metazoa</taxon>
        <taxon>Chordata</taxon>
        <taxon>Craniata</taxon>
        <taxon>Vertebrata</taxon>
        <taxon>Euteleostomi</taxon>
        <taxon>Mammalia</taxon>
        <taxon>Eutheria</taxon>
        <taxon>Euarchontoglires</taxon>
        <taxon>Glires</taxon>
        <taxon>Rodentia</taxon>
        <taxon>Hystricomorpha</taxon>
        <taxon>Caviidae</taxon>
        <taxon>Cavia</taxon>
    </lineage>
</organism>
<dbReference type="GeneTree" id="ENSGT00390000006744"/>
<keyword evidence="8" id="KW-0472">Membrane</keyword>
<evidence type="ECO:0000256" key="11">
    <source>
        <dbReference type="ARBA" id="ARBA00056142"/>
    </source>
</evidence>
<dbReference type="STRING" id="10141.ENSCPOP00000020234"/>
<evidence type="ECO:0000256" key="4">
    <source>
        <dbReference type="ARBA" id="ARBA00022475"/>
    </source>
</evidence>
<dbReference type="KEGG" id="cpoc:100720094"/>
<dbReference type="SUPFAM" id="SSF49842">
    <property type="entry name" value="TNF-like"/>
    <property type="match status" value="1"/>
</dbReference>
<dbReference type="Proteomes" id="UP000005447">
    <property type="component" value="Unassembled WGS sequence"/>
</dbReference>
<evidence type="ECO:0000259" key="16">
    <source>
        <dbReference type="PROSITE" id="PS50049"/>
    </source>
</evidence>
<comment type="subcellular location">
    <subcellularLocation>
        <location evidence="1">Cell membrane</location>
        <topology evidence="1">Single-pass type II membrane protein</topology>
    </subcellularLocation>
</comment>
<dbReference type="GO" id="GO:0005164">
    <property type="term" value="F:tumor necrosis factor receptor binding"/>
    <property type="evidence" value="ECO:0007669"/>
    <property type="project" value="InterPro"/>
</dbReference>
<evidence type="ECO:0000256" key="9">
    <source>
        <dbReference type="ARBA" id="ARBA00023157"/>
    </source>
</evidence>
<dbReference type="InParanoid" id="H0WB68"/>
<dbReference type="PANTHER" id="PTHR15152:SF0">
    <property type="entry name" value="CD70 ANTIGEN"/>
    <property type="match status" value="1"/>
</dbReference>
<dbReference type="AlphaFoldDB" id="H0WB68"/>
<reference evidence="17" key="3">
    <citation type="submission" date="2025-09" db="UniProtKB">
        <authorList>
            <consortium name="Ensembl"/>
        </authorList>
    </citation>
    <scope>IDENTIFICATION</scope>
    <source>
        <strain evidence="17">2N</strain>
    </source>
</reference>
<dbReference type="GO" id="GO:0046651">
    <property type="term" value="P:lymphocyte proliferation"/>
    <property type="evidence" value="ECO:0007669"/>
    <property type="project" value="UniProtKB-ARBA"/>
</dbReference>
<evidence type="ECO:0000256" key="7">
    <source>
        <dbReference type="ARBA" id="ARBA00022989"/>
    </source>
</evidence>
<sequence>MDSKCHEEPGAITALGPPPWPEGITRAQDNSSPHPLCSPLPVAPFVPSPVSFKPEPLLCKSSHSCDDSAVLTLYATSRNTQRPDLPPILCPSAPGPRQDPRLRWQGDPSLGRSFLHGPALDDGQLRVHRDGIYQLHIQVTLARCSSARDVRHHNATLAVGICSATRSISLLRLGFGRGCTVASQRLTPLARGDVLCTNLTLPLLPSPNADQTFFGIQWVRS</sequence>
<evidence type="ECO:0000256" key="12">
    <source>
        <dbReference type="ARBA" id="ARBA00069526"/>
    </source>
</evidence>
<evidence type="ECO:0000256" key="5">
    <source>
        <dbReference type="ARBA" id="ARBA00022692"/>
    </source>
</evidence>
<evidence type="ECO:0000256" key="1">
    <source>
        <dbReference type="ARBA" id="ARBA00004401"/>
    </source>
</evidence>
<keyword evidence="10" id="KW-0325">Glycoprotein</keyword>
<dbReference type="GO" id="GO:0042110">
    <property type="term" value="P:T cell activation"/>
    <property type="evidence" value="ECO:0007669"/>
    <property type="project" value="UniProtKB-ARBA"/>
</dbReference>
<dbReference type="EMBL" id="AAKN02056751">
    <property type="status" value="NOT_ANNOTATED_CDS"/>
    <property type="molecule type" value="Genomic_DNA"/>
</dbReference>
<dbReference type="GO" id="GO:0006955">
    <property type="term" value="P:immune response"/>
    <property type="evidence" value="ECO:0007669"/>
    <property type="project" value="InterPro"/>
</dbReference>